<dbReference type="OrthoDB" id="422368at2759"/>
<evidence type="ECO:0000256" key="2">
    <source>
        <dbReference type="SAM" id="Phobius"/>
    </source>
</evidence>
<sequence length="300" mass="34111">MEEGEDPPEGEGEGEGGPSTAFEYASNFREMMQYSAEDKKADTYIPIAGNTYRYWGFGIPEHRFTTQNFGVFSILIVQILSPPACIIYNLFKMDWENWHFGLSDWYYIPGSGNHGVSNLSKHVVATIFLLMFTLNGAIVVDSERIASLKISAMLDALAKTKPEFLKDVNLFWLHVGRVLNCIVVLECCFIVYFAFVLSESPMDVVFNALAVTFLYNLDDIDGEMGFITDDDWDGEELGKVYYYAVDPVMMDEELNPDNYTPDEINNCNGMRNKYGSWTYRIAEPLVYLLVIVLPLDAWLI</sequence>
<dbReference type="EMBL" id="CAJNDS010002201">
    <property type="protein sequence ID" value="CAE7369478.1"/>
    <property type="molecule type" value="Genomic_DNA"/>
</dbReference>
<feature type="transmembrane region" description="Helical" evidence="2">
    <location>
        <begin position="281"/>
        <end position="299"/>
    </location>
</feature>
<accession>A0A812PTU7</accession>
<feature type="transmembrane region" description="Helical" evidence="2">
    <location>
        <begin position="122"/>
        <end position="140"/>
    </location>
</feature>
<organism evidence="3 4">
    <name type="scientific">Symbiodinium natans</name>
    <dbReference type="NCBI Taxonomy" id="878477"/>
    <lineage>
        <taxon>Eukaryota</taxon>
        <taxon>Sar</taxon>
        <taxon>Alveolata</taxon>
        <taxon>Dinophyceae</taxon>
        <taxon>Suessiales</taxon>
        <taxon>Symbiodiniaceae</taxon>
        <taxon>Symbiodinium</taxon>
    </lineage>
</organism>
<keyword evidence="2" id="KW-0472">Membrane</keyword>
<proteinExistence type="predicted"/>
<feature type="transmembrane region" description="Helical" evidence="2">
    <location>
        <begin position="178"/>
        <end position="197"/>
    </location>
</feature>
<name>A0A812PTU7_9DINO</name>
<dbReference type="AlphaFoldDB" id="A0A812PTU7"/>
<keyword evidence="2" id="KW-1133">Transmembrane helix</keyword>
<gene>
    <name evidence="3" type="ORF">SNAT2548_LOCUS20135</name>
</gene>
<keyword evidence="4" id="KW-1185">Reference proteome</keyword>
<reference evidence="3" key="1">
    <citation type="submission" date="2021-02" db="EMBL/GenBank/DDBJ databases">
        <authorList>
            <person name="Dougan E. K."/>
            <person name="Rhodes N."/>
            <person name="Thang M."/>
            <person name="Chan C."/>
        </authorList>
    </citation>
    <scope>NUCLEOTIDE SEQUENCE</scope>
</reference>
<comment type="caution">
    <text evidence="3">The sequence shown here is derived from an EMBL/GenBank/DDBJ whole genome shotgun (WGS) entry which is preliminary data.</text>
</comment>
<feature type="region of interest" description="Disordered" evidence="1">
    <location>
        <begin position="1"/>
        <end position="20"/>
    </location>
</feature>
<evidence type="ECO:0000313" key="3">
    <source>
        <dbReference type="EMBL" id="CAE7369478.1"/>
    </source>
</evidence>
<feature type="compositionally biased region" description="Acidic residues" evidence="1">
    <location>
        <begin position="1"/>
        <end position="14"/>
    </location>
</feature>
<evidence type="ECO:0000256" key="1">
    <source>
        <dbReference type="SAM" id="MobiDB-lite"/>
    </source>
</evidence>
<evidence type="ECO:0000313" key="4">
    <source>
        <dbReference type="Proteomes" id="UP000604046"/>
    </source>
</evidence>
<dbReference type="Proteomes" id="UP000604046">
    <property type="component" value="Unassembled WGS sequence"/>
</dbReference>
<keyword evidence="2" id="KW-0812">Transmembrane</keyword>
<feature type="transmembrane region" description="Helical" evidence="2">
    <location>
        <begin position="69"/>
        <end position="91"/>
    </location>
</feature>
<protein>
    <submittedName>
        <fullName evidence="3">Uncharacterized protein</fullName>
    </submittedName>
</protein>